<sequence length="78" mass="8685">MSKFCFLIFLITFVSVTISVDPVAYSNNLCVRGDCYATNNYNKIVCNNPNPTGTVHCLTPRPGDYCTANETIVECKRL</sequence>
<organism evidence="1 2">
    <name type="scientific">Panagrolaimus sp. PS1159</name>
    <dbReference type="NCBI Taxonomy" id="55785"/>
    <lineage>
        <taxon>Eukaryota</taxon>
        <taxon>Metazoa</taxon>
        <taxon>Ecdysozoa</taxon>
        <taxon>Nematoda</taxon>
        <taxon>Chromadorea</taxon>
        <taxon>Rhabditida</taxon>
        <taxon>Tylenchina</taxon>
        <taxon>Panagrolaimomorpha</taxon>
        <taxon>Panagrolaimoidea</taxon>
        <taxon>Panagrolaimidae</taxon>
        <taxon>Panagrolaimus</taxon>
    </lineage>
</organism>
<accession>A0AC35F9S7</accession>
<proteinExistence type="predicted"/>
<evidence type="ECO:0000313" key="1">
    <source>
        <dbReference type="Proteomes" id="UP000887580"/>
    </source>
</evidence>
<protein>
    <submittedName>
        <fullName evidence="2">Uncharacterized protein</fullName>
    </submittedName>
</protein>
<dbReference type="Proteomes" id="UP000887580">
    <property type="component" value="Unplaced"/>
</dbReference>
<evidence type="ECO:0000313" key="2">
    <source>
        <dbReference type="WBParaSite" id="PS1159_v2.g15255.t1"/>
    </source>
</evidence>
<reference evidence="2" key="1">
    <citation type="submission" date="2022-11" db="UniProtKB">
        <authorList>
            <consortium name="WormBaseParasite"/>
        </authorList>
    </citation>
    <scope>IDENTIFICATION</scope>
</reference>
<dbReference type="WBParaSite" id="PS1159_v2.g15255.t1">
    <property type="protein sequence ID" value="PS1159_v2.g15255.t1"/>
    <property type="gene ID" value="PS1159_v2.g15255"/>
</dbReference>
<name>A0AC35F9S7_9BILA</name>